<evidence type="ECO:0000256" key="1">
    <source>
        <dbReference type="SAM" id="MobiDB-lite"/>
    </source>
</evidence>
<dbReference type="GeneID" id="110793216"/>
<dbReference type="Pfam" id="PF04783">
    <property type="entry name" value="DUF630"/>
    <property type="match status" value="1"/>
</dbReference>
<feature type="region of interest" description="Disordered" evidence="1">
    <location>
        <begin position="606"/>
        <end position="634"/>
    </location>
</feature>
<dbReference type="Pfam" id="PF04782">
    <property type="entry name" value="DUF632"/>
    <property type="match status" value="1"/>
</dbReference>
<dbReference type="AlphaFoldDB" id="A0A9R0IQL5"/>
<reference evidence="5" key="2">
    <citation type="submission" date="2025-08" db="UniProtKB">
        <authorList>
            <consortium name="RefSeq"/>
        </authorList>
    </citation>
    <scope>IDENTIFICATION</scope>
    <source>
        <tissue evidence="5">Leaf</tissue>
    </source>
</reference>
<dbReference type="KEGG" id="soe:110793216"/>
<evidence type="ECO:0000313" key="4">
    <source>
        <dbReference type="Proteomes" id="UP000813463"/>
    </source>
</evidence>
<reference evidence="4" key="1">
    <citation type="journal article" date="2021" name="Nat. Commun.">
        <title>Genomic analyses provide insights into spinach domestication and the genetic basis of agronomic traits.</title>
        <authorList>
            <person name="Cai X."/>
            <person name="Sun X."/>
            <person name="Xu C."/>
            <person name="Sun H."/>
            <person name="Wang X."/>
            <person name="Ge C."/>
            <person name="Zhang Z."/>
            <person name="Wang Q."/>
            <person name="Fei Z."/>
            <person name="Jiao C."/>
            <person name="Wang Q."/>
        </authorList>
    </citation>
    <scope>NUCLEOTIDE SEQUENCE [LARGE SCALE GENOMIC DNA]</scope>
    <source>
        <strain evidence="4">cv. Varoflay</strain>
    </source>
</reference>
<keyword evidence="4" id="KW-1185">Reference proteome</keyword>
<feature type="region of interest" description="Disordered" evidence="1">
    <location>
        <begin position="213"/>
        <end position="241"/>
    </location>
</feature>
<dbReference type="PANTHER" id="PTHR21450">
    <property type="entry name" value="PROTEIN ALTERED PHOSPHATE STARVATION RESPONSE 1"/>
    <property type="match status" value="1"/>
</dbReference>
<proteinExistence type="predicted"/>
<protein>
    <submittedName>
        <fullName evidence="5">Nitrate regulatory gene2 protein</fullName>
    </submittedName>
</protein>
<dbReference type="Proteomes" id="UP000813463">
    <property type="component" value="Chromosome 3"/>
</dbReference>
<name>A0A9R0IQL5_SPIOL</name>
<evidence type="ECO:0000313" key="5">
    <source>
        <dbReference type="RefSeq" id="XP_021853767.2"/>
    </source>
</evidence>
<gene>
    <name evidence="5" type="primary">LOC110793216</name>
</gene>
<feature type="compositionally biased region" description="Low complexity" evidence="1">
    <location>
        <begin position="334"/>
        <end position="347"/>
    </location>
</feature>
<dbReference type="InterPro" id="IPR006868">
    <property type="entry name" value="DUF630"/>
</dbReference>
<dbReference type="PANTHER" id="PTHR21450:SF35">
    <property type="entry name" value="TRANSCRIPTION FACTOR, PUTATIVE (DUF630 AND DUF632)-RELATED"/>
    <property type="match status" value="1"/>
</dbReference>
<organism evidence="4 5">
    <name type="scientific">Spinacia oleracea</name>
    <name type="common">Spinach</name>
    <dbReference type="NCBI Taxonomy" id="3562"/>
    <lineage>
        <taxon>Eukaryota</taxon>
        <taxon>Viridiplantae</taxon>
        <taxon>Streptophyta</taxon>
        <taxon>Embryophyta</taxon>
        <taxon>Tracheophyta</taxon>
        <taxon>Spermatophyta</taxon>
        <taxon>Magnoliopsida</taxon>
        <taxon>eudicotyledons</taxon>
        <taxon>Gunneridae</taxon>
        <taxon>Pentapetalae</taxon>
        <taxon>Caryophyllales</taxon>
        <taxon>Chenopodiaceae</taxon>
        <taxon>Chenopodioideae</taxon>
        <taxon>Anserineae</taxon>
        <taxon>Spinacia</taxon>
    </lineage>
</organism>
<sequence length="682" mass="75976">MGSANSKAEKTAALGMCKQRKRLINQAIDSRYSLAAAHISYIQSLKSIGIVLRRFAEAEVLIESSISLSPTHHTDKTPSHSSSYHPSPSLSHDEVVEISSSEPRVSCMKSGGSGGGGVAVTLSYNPSTNIHSFVDNNDDDSLVFPMPPPPPPLPESEASWDYFDTGGERNAGEAESFRFVGLGCESSDGGGSIRLWGEDEGKVGNLHKVESRVSKIGGGDSNSGQKLENQDKELNEEREDPSEFITHRAKDFVTSIKDIETRFFRASESGKEVARMFEANRIRVGYADAKGSSSSSEFLAACPLVFCRGKSVHAANEFQPQNVPKVIVWNRSTSSQSSSSRNPLASASKDDADDSSSECVEEFCMISGNHSSTLDRLYAWERKLYDEVKASEVIRKEYDRKCDQLRHQFAKDLSTHVIDKTRSAVKDLHSRIRVGLHAVDSIAKRIEKMRDEELQPQLTELITGFIRMWKAMLECHHAQYITISLAYHAKTTMGTLGGETRKQIMAELQYEFECFGLSFADWMNSLTSYVEAINGWLQKCVLQPQERTRGSRRPFSPRRVVAPPIFVLCRDWSAGIRALPSEEVSDAIRSFLSDLQQLIKQQQQVEDKKETAVSESKGELQGKDEVTNEGKSENLGSVHTSLTKVLDKLTKFSEASLKLYEDIRQKNEAARLAYLNPRPFRY</sequence>
<dbReference type="InterPro" id="IPR006867">
    <property type="entry name" value="DUF632"/>
</dbReference>
<feature type="region of interest" description="Disordered" evidence="1">
    <location>
        <begin position="69"/>
        <end position="93"/>
    </location>
</feature>
<feature type="compositionally biased region" description="Basic and acidic residues" evidence="1">
    <location>
        <begin position="606"/>
        <end position="632"/>
    </location>
</feature>
<feature type="domain" description="DUF632" evidence="2">
    <location>
        <begin position="253"/>
        <end position="596"/>
    </location>
</feature>
<evidence type="ECO:0000259" key="2">
    <source>
        <dbReference type="Pfam" id="PF04782"/>
    </source>
</evidence>
<feature type="domain" description="DUF630" evidence="3">
    <location>
        <begin position="1"/>
        <end position="59"/>
    </location>
</feature>
<dbReference type="RefSeq" id="XP_021853767.2">
    <property type="nucleotide sequence ID" value="XM_021998075.2"/>
</dbReference>
<feature type="compositionally biased region" description="Low complexity" evidence="1">
    <location>
        <begin position="79"/>
        <end position="90"/>
    </location>
</feature>
<accession>A0A9R0IQL5</accession>
<evidence type="ECO:0000259" key="3">
    <source>
        <dbReference type="Pfam" id="PF04783"/>
    </source>
</evidence>
<feature type="region of interest" description="Disordered" evidence="1">
    <location>
        <begin position="334"/>
        <end position="354"/>
    </location>
</feature>